<evidence type="ECO:0000256" key="4">
    <source>
        <dbReference type="SAM" id="MobiDB-lite"/>
    </source>
</evidence>
<dbReference type="PANTHER" id="PTHR33204">
    <property type="entry name" value="TRANSCRIPTIONAL REGULATOR, MARR FAMILY"/>
    <property type="match status" value="1"/>
</dbReference>
<dbReference type="EMBL" id="JACYXI010000018">
    <property type="protein sequence ID" value="MBD8893973.1"/>
    <property type="molecule type" value="Genomic_DNA"/>
</dbReference>
<keyword evidence="2" id="KW-0238">DNA-binding</keyword>
<evidence type="ECO:0000259" key="5">
    <source>
        <dbReference type="PROSITE" id="PS51118"/>
    </source>
</evidence>
<evidence type="ECO:0000256" key="3">
    <source>
        <dbReference type="ARBA" id="ARBA00023163"/>
    </source>
</evidence>
<organism evidence="6 7">
    <name type="scientific">Roseibium litorale</name>
    <dbReference type="NCBI Taxonomy" id="2803841"/>
    <lineage>
        <taxon>Bacteria</taxon>
        <taxon>Pseudomonadati</taxon>
        <taxon>Pseudomonadota</taxon>
        <taxon>Alphaproteobacteria</taxon>
        <taxon>Hyphomicrobiales</taxon>
        <taxon>Stappiaceae</taxon>
        <taxon>Roseibium</taxon>
    </lineage>
</organism>
<evidence type="ECO:0000313" key="7">
    <source>
        <dbReference type="Proteomes" id="UP000632063"/>
    </source>
</evidence>
<accession>A0ABR9CTB2</accession>
<name>A0ABR9CTB2_9HYPH</name>
<keyword evidence="3" id="KW-0804">Transcription</keyword>
<dbReference type="Gene3D" id="1.10.10.10">
    <property type="entry name" value="Winged helix-like DNA-binding domain superfamily/Winged helix DNA-binding domain"/>
    <property type="match status" value="1"/>
</dbReference>
<dbReference type="InterPro" id="IPR036388">
    <property type="entry name" value="WH-like_DNA-bd_sf"/>
</dbReference>
<feature type="domain" description="HTH hxlR-type" evidence="5">
    <location>
        <begin position="11"/>
        <end position="108"/>
    </location>
</feature>
<evidence type="ECO:0000256" key="1">
    <source>
        <dbReference type="ARBA" id="ARBA00023015"/>
    </source>
</evidence>
<dbReference type="Pfam" id="PF01638">
    <property type="entry name" value="HxlR"/>
    <property type="match status" value="1"/>
</dbReference>
<sequence length="168" mass="18313">MRTKSFTGMTCSIAGALEAVSDRWGFLILRDMLLGLTRYDAFQTSSGIPAQTLANRLKHLEAYGLIERCRYQDKPPRDEYLLTEKGRDLAAVITALREWGDRWDAHGSPEGAPVVLTNSRTGNEARLALIDTQTGAVVPMNAAKPIEGPGADPLTRFRLGSAPPAKDS</sequence>
<feature type="region of interest" description="Disordered" evidence="4">
    <location>
        <begin position="145"/>
        <end position="168"/>
    </location>
</feature>
<gene>
    <name evidence="6" type="ORF">IG616_20700</name>
</gene>
<reference evidence="7" key="1">
    <citation type="submission" date="2020-09" db="EMBL/GenBank/DDBJ databases">
        <title>The genome sequence of strain Labrenzia suaedae 4C16A.</title>
        <authorList>
            <person name="Liu Y."/>
        </authorList>
    </citation>
    <scope>NUCLEOTIDE SEQUENCE [LARGE SCALE GENOMIC DNA]</scope>
    <source>
        <strain evidence="7">4C16A</strain>
    </source>
</reference>
<dbReference type="InterPro" id="IPR036390">
    <property type="entry name" value="WH_DNA-bd_sf"/>
</dbReference>
<dbReference type="Proteomes" id="UP000632063">
    <property type="component" value="Unassembled WGS sequence"/>
</dbReference>
<keyword evidence="7" id="KW-1185">Reference proteome</keyword>
<dbReference type="RefSeq" id="WP_192150472.1">
    <property type="nucleotide sequence ID" value="NZ_JACYXI010000018.1"/>
</dbReference>
<keyword evidence="1" id="KW-0805">Transcription regulation</keyword>
<comment type="caution">
    <text evidence="6">The sequence shown here is derived from an EMBL/GenBank/DDBJ whole genome shotgun (WGS) entry which is preliminary data.</text>
</comment>
<evidence type="ECO:0000313" key="6">
    <source>
        <dbReference type="EMBL" id="MBD8893973.1"/>
    </source>
</evidence>
<dbReference type="PROSITE" id="PS51118">
    <property type="entry name" value="HTH_HXLR"/>
    <property type="match status" value="1"/>
</dbReference>
<proteinExistence type="predicted"/>
<dbReference type="SUPFAM" id="SSF46785">
    <property type="entry name" value="Winged helix' DNA-binding domain"/>
    <property type="match status" value="1"/>
</dbReference>
<dbReference type="PANTHER" id="PTHR33204:SF18">
    <property type="entry name" value="TRANSCRIPTIONAL REGULATORY PROTEIN"/>
    <property type="match status" value="1"/>
</dbReference>
<evidence type="ECO:0000256" key="2">
    <source>
        <dbReference type="ARBA" id="ARBA00023125"/>
    </source>
</evidence>
<reference evidence="6 7" key="2">
    <citation type="journal article" date="2021" name="Int. J. Syst. Evol. Microbiol.">
        <title>Roseibium litorale sp. nov., isolated from a tidal flat sediment and proposal for the reclassification of Labrenzia polysiphoniae as Roseibium polysiphoniae comb. nov.</title>
        <authorList>
            <person name="Liu Y."/>
            <person name="Pei T."/>
            <person name="Du J."/>
            <person name="Chao M."/>
            <person name="Deng M.R."/>
            <person name="Zhu H."/>
        </authorList>
    </citation>
    <scope>NUCLEOTIDE SEQUENCE [LARGE SCALE GENOMIC DNA]</scope>
    <source>
        <strain evidence="6 7">4C16A</strain>
    </source>
</reference>
<protein>
    <submittedName>
        <fullName evidence="6">Helix-turn-helix transcriptional regulator</fullName>
    </submittedName>
</protein>
<dbReference type="InterPro" id="IPR002577">
    <property type="entry name" value="HTH_HxlR"/>
</dbReference>